<evidence type="ECO:0000256" key="1">
    <source>
        <dbReference type="SAM" id="MobiDB-lite"/>
    </source>
</evidence>
<gene>
    <name evidence="2" type="ORF">KGD84_33045</name>
</gene>
<organism evidence="2 3">
    <name type="scientific">Nocardiopsis changdeensis</name>
    <dbReference type="NCBI Taxonomy" id="2831969"/>
    <lineage>
        <taxon>Bacteria</taxon>
        <taxon>Bacillati</taxon>
        <taxon>Actinomycetota</taxon>
        <taxon>Actinomycetes</taxon>
        <taxon>Streptosporangiales</taxon>
        <taxon>Nocardiopsidaceae</taxon>
        <taxon>Nocardiopsis</taxon>
    </lineage>
</organism>
<dbReference type="Proteomes" id="UP000676079">
    <property type="component" value="Plasmid unnamed4"/>
</dbReference>
<dbReference type="RefSeq" id="WP_220565953.1">
    <property type="nucleotide sequence ID" value="NZ_CP074136.1"/>
</dbReference>
<protein>
    <submittedName>
        <fullName evidence="2">Uncharacterized protein</fullName>
    </submittedName>
</protein>
<evidence type="ECO:0000313" key="2">
    <source>
        <dbReference type="EMBL" id="QUX26527.1"/>
    </source>
</evidence>
<feature type="compositionally biased region" description="Basic and acidic residues" evidence="1">
    <location>
        <begin position="355"/>
        <end position="369"/>
    </location>
</feature>
<reference evidence="3" key="1">
    <citation type="submission" date="2021-05" db="EMBL/GenBank/DDBJ databases">
        <title>Direct Submission.</title>
        <authorList>
            <person name="Li K."/>
            <person name="Gao J."/>
        </authorList>
    </citation>
    <scope>NUCLEOTIDE SEQUENCE [LARGE SCALE GENOMIC DNA]</scope>
    <source>
        <strain evidence="3">Mg02</strain>
        <plasmid evidence="3">unnamed4</plasmid>
    </source>
</reference>
<keyword evidence="2" id="KW-0614">Plasmid</keyword>
<proteinExistence type="predicted"/>
<dbReference type="EMBL" id="CP074136">
    <property type="protein sequence ID" value="QUX26527.1"/>
    <property type="molecule type" value="Genomic_DNA"/>
</dbReference>
<evidence type="ECO:0000313" key="3">
    <source>
        <dbReference type="Proteomes" id="UP000676079"/>
    </source>
</evidence>
<feature type="region of interest" description="Disordered" evidence="1">
    <location>
        <begin position="343"/>
        <end position="369"/>
    </location>
</feature>
<keyword evidence="3" id="KW-1185">Reference proteome</keyword>
<accession>A0A975KU01</accession>
<geneLocation type="plasmid" evidence="2 3">
    <name>unnamed4</name>
</geneLocation>
<name>A0A975KU01_9ACTN</name>
<sequence>MPTVPPVPAPYRCLWRCTGDGPAVDTAAPLILRWANRNHPGAVPHLDAPGRYRLSARSRVVVASHTGHEGTRGVQVSVLTDRGDDRWTTSLAVVETPTAGAWVQATVHRTPPAPGDQILPPQVLTDLMAALGAADGHTSLPGRLVLHRDPGSVAALADALTDPTRILPLVLGCSPAPAQPGPRPLPAGLVPTLAGMAAVHVLDVAAQQEVTPLLPSHVRLRPGRLFVLGPPPALAVAEYDPTDPRTPDLARAAVTGHAHRASPPEPVAEVLAELEHHTTQLDTDPHTTTLVYTTASSPTDQKPAGANDVIDEARERARLADQVERLRTEVTRLTALAATATARAEELDQDNTDLATERDRQTDRADRAEAEAAWLRAQAAEHGLHQLAAAPAPPPPPSSGPPRRVQDLLERITSGELPHLVFTLDEGPVHDLALDRAKEALWVGRAWQAMEALEDWCRYQQDHPEAGVGFHLYLTQAPTGYRIIPPRRLGTTESEAVRSNERLAAQRVFTVPTDLDPTGKAPMFAHIKLDVDYGICPRIHFLPHPEGPTPTVVVGYLGRHLPVISTN</sequence>